<gene>
    <name evidence="2" type="ORF">PPIS_b0350</name>
</gene>
<feature type="transmembrane region" description="Helical" evidence="1">
    <location>
        <begin position="21"/>
        <end position="43"/>
    </location>
</feature>
<dbReference type="EMBL" id="CP011925">
    <property type="protein sequence ID" value="ATD09529.1"/>
    <property type="molecule type" value="Genomic_DNA"/>
</dbReference>
<keyword evidence="1" id="KW-0472">Membrane</keyword>
<proteinExistence type="predicted"/>
<organism evidence="2 3">
    <name type="scientific">Pseudoalteromonas piscicida</name>
    <dbReference type="NCBI Taxonomy" id="43662"/>
    <lineage>
        <taxon>Bacteria</taxon>
        <taxon>Pseudomonadati</taxon>
        <taxon>Pseudomonadota</taxon>
        <taxon>Gammaproteobacteria</taxon>
        <taxon>Alteromonadales</taxon>
        <taxon>Pseudoalteromonadaceae</taxon>
        <taxon>Pseudoalteromonas</taxon>
    </lineage>
</organism>
<accession>A0ABN5CLI0</accession>
<reference evidence="2 3" key="1">
    <citation type="submission" date="2015-06" db="EMBL/GenBank/DDBJ databases">
        <authorList>
            <person name="Xie B.-B."/>
            <person name="Rong J.-C."/>
            <person name="Qin Q.-L."/>
            <person name="Zhang Y.-Z."/>
        </authorList>
    </citation>
    <scope>NUCLEOTIDE SEQUENCE [LARGE SCALE GENOMIC DNA]</scope>
    <source>
        <strain evidence="2 3">JCM 20779</strain>
    </source>
</reference>
<dbReference type="Proteomes" id="UP000016521">
    <property type="component" value="Chromosome II"/>
</dbReference>
<sequence>MSRFGLYLTDSYERKADLRLVYFWLSIFTLILHLGKRAIWPFLSSSNFSFKG</sequence>
<name>A0ABN5CLI0_PSEO7</name>
<protein>
    <submittedName>
        <fullName evidence="2">Uncharacterized protein</fullName>
    </submittedName>
</protein>
<evidence type="ECO:0000313" key="3">
    <source>
        <dbReference type="Proteomes" id="UP000016521"/>
    </source>
</evidence>
<keyword evidence="3" id="KW-1185">Reference proteome</keyword>
<evidence type="ECO:0000256" key="1">
    <source>
        <dbReference type="SAM" id="Phobius"/>
    </source>
</evidence>
<evidence type="ECO:0000313" key="2">
    <source>
        <dbReference type="EMBL" id="ATD09529.1"/>
    </source>
</evidence>
<keyword evidence="1" id="KW-1133">Transmembrane helix</keyword>
<keyword evidence="1" id="KW-0812">Transmembrane</keyword>